<protein>
    <submittedName>
        <fullName evidence="2">Uncharacterized protein</fullName>
    </submittedName>
</protein>
<reference evidence="2" key="1">
    <citation type="journal article" date="2019" name="bioRxiv">
        <title>The Genome of the Zebra Mussel, Dreissena polymorpha: A Resource for Invasive Species Research.</title>
        <authorList>
            <person name="McCartney M.A."/>
            <person name="Auch B."/>
            <person name="Kono T."/>
            <person name="Mallez S."/>
            <person name="Zhang Y."/>
            <person name="Obille A."/>
            <person name="Becker A."/>
            <person name="Abrahante J.E."/>
            <person name="Garbe J."/>
            <person name="Badalamenti J.P."/>
            <person name="Herman A."/>
            <person name="Mangelson H."/>
            <person name="Liachko I."/>
            <person name="Sullivan S."/>
            <person name="Sone E.D."/>
            <person name="Koren S."/>
            <person name="Silverstein K.A.T."/>
            <person name="Beckman K.B."/>
            <person name="Gohl D.M."/>
        </authorList>
    </citation>
    <scope>NUCLEOTIDE SEQUENCE</scope>
    <source>
        <strain evidence="2">Duluth1</strain>
        <tissue evidence="2">Whole animal</tissue>
    </source>
</reference>
<evidence type="ECO:0000256" key="1">
    <source>
        <dbReference type="SAM" id="MobiDB-lite"/>
    </source>
</evidence>
<comment type="caution">
    <text evidence="2">The sequence shown here is derived from an EMBL/GenBank/DDBJ whole genome shotgun (WGS) entry which is preliminary data.</text>
</comment>
<evidence type="ECO:0000313" key="3">
    <source>
        <dbReference type="Proteomes" id="UP000828390"/>
    </source>
</evidence>
<evidence type="ECO:0000313" key="2">
    <source>
        <dbReference type="EMBL" id="KAH3747275.1"/>
    </source>
</evidence>
<organism evidence="2 3">
    <name type="scientific">Dreissena polymorpha</name>
    <name type="common">Zebra mussel</name>
    <name type="synonym">Mytilus polymorpha</name>
    <dbReference type="NCBI Taxonomy" id="45954"/>
    <lineage>
        <taxon>Eukaryota</taxon>
        <taxon>Metazoa</taxon>
        <taxon>Spiralia</taxon>
        <taxon>Lophotrochozoa</taxon>
        <taxon>Mollusca</taxon>
        <taxon>Bivalvia</taxon>
        <taxon>Autobranchia</taxon>
        <taxon>Heteroconchia</taxon>
        <taxon>Euheterodonta</taxon>
        <taxon>Imparidentia</taxon>
        <taxon>Neoheterodontei</taxon>
        <taxon>Myida</taxon>
        <taxon>Dreissenoidea</taxon>
        <taxon>Dreissenidae</taxon>
        <taxon>Dreissena</taxon>
    </lineage>
</organism>
<reference evidence="2" key="2">
    <citation type="submission" date="2020-11" db="EMBL/GenBank/DDBJ databases">
        <authorList>
            <person name="McCartney M.A."/>
            <person name="Auch B."/>
            <person name="Kono T."/>
            <person name="Mallez S."/>
            <person name="Becker A."/>
            <person name="Gohl D.M."/>
            <person name="Silverstein K.A.T."/>
            <person name="Koren S."/>
            <person name="Bechman K.B."/>
            <person name="Herman A."/>
            <person name="Abrahante J.E."/>
            <person name="Garbe J."/>
        </authorList>
    </citation>
    <scope>NUCLEOTIDE SEQUENCE</scope>
    <source>
        <strain evidence="2">Duluth1</strain>
        <tissue evidence="2">Whole animal</tissue>
    </source>
</reference>
<dbReference type="AlphaFoldDB" id="A0A9D4DEZ8"/>
<dbReference type="Proteomes" id="UP000828390">
    <property type="component" value="Unassembled WGS sequence"/>
</dbReference>
<sequence>MLHLPGSVESGRRSDRFHHLSHSKPSSRRLPPQRKILPQCSKMSPCSAVHTGINSNRGEVFFYNEKGEAILL</sequence>
<keyword evidence="3" id="KW-1185">Reference proteome</keyword>
<name>A0A9D4DEZ8_DREPO</name>
<accession>A0A9D4DEZ8</accession>
<feature type="region of interest" description="Disordered" evidence="1">
    <location>
        <begin position="1"/>
        <end position="33"/>
    </location>
</feature>
<dbReference type="EMBL" id="JAIWYP010000010">
    <property type="protein sequence ID" value="KAH3747275.1"/>
    <property type="molecule type" value="Genomic_DNA"/>
</dbReference>
<proteinExistence type="predicted"/>
<gene>
    <name evidence="2" type="ORF">DPMN_181699</name>
</gene>